<organism evidence="3 4">
    <name type="scientific">Marasmius oreades</name>
    <name type="common">fairy-ring Marasmius</name>
    <dbReference type="NCBI Taxonomy" id="181124"/>
    <lineage>
        <taxon>Eukaryota</taxon>
        <taxon>Fungi</taxon>
        <taxon>Dikarya</taxon>
        <taxon>Basidiomycota</taxon>
        <taxon>Agaricomycotina</taxon>
        <taxon>Agaricomycetes</taxon>
        <taxon>Agaricomycetidae</taxon>
        <taxon>Agaricales</taxon>
        <taxon>Marasmiineae</taxon>
        <taxon>Marasmiaceae</taxon>
        <taxon>Marasmius</taxon>
    </lineage>
</organism>
<feature type="compositionally biased region" description="Basic and acidic residues" evidence="1">
    <location>
        <begin position="349"/>
        <end position="358"/>
    </location>
</feature>
<keyword evidence="4" id="KW-1185">Reference proteome</keyword>
<gene>
    <name evidence="3" type="ORF">E1B28_001506</name>
</gene>
<dbReference type="KEGG" id="more:E1B28_001506"/>
<dbReference type="Proteomes" id="UP001049176">
    <property type="component" value="Chromosome 1"/>
</dbReference>
<dbReference type="EMBL" id="CM032181">
    <property type="protein sequence ID" value="KAG7099682.1"/>
    <property type="molecule type" value="Genomic_DNA"/>
</dbReference>
<evidence type="ECO:0000313" key="4">
    <source>
        <dbReference type="Proteomes" id="UP001049176"/>
    </source>
</evidence>
<feature type="transmembrane region" description="Helical" evidence="2">
    <location>
        <begin position="20"/>
        <end position="46"/>
    </location>
</feature>
<protein>
    <submittedName>
        <fullName evidence="3">Uncharacterized protein</fullName>
    </submittedName>
</protein>
<name>A0A9P7V3W2_9AGAR</name>
<dbReference type="GeneID" id="66070582"/>
<reference evidence="3" key="1">
    <citation type="journal article" date="2021" name="Genome Biol. Evol.">
        <title>The assembled and annotated genome of the fairy-ring fungus Marasmius oreades.</title>
        <authorList>
            <person name="Hiltunen M."/>
            <person name="Ament-Velasquez S.L."/>
            <person name="Johannesson H."/>
        </authorList>
    </citation>
    <scope>NUCLEOTIDE SEQUENCE</scope>
    <source>
        <strain evidence="3">03SP1</strain>
    </source>
</reference>
<comment type="caution">
    <text evidence="3">The sequence shown here is derived from an EMBL/GenBank/DDBJ whole genome shotgun (WGS) entry which is preliminary data.</text>
</comment>
<feature type="compositionally biased region" description="Low complexity" evidence="1">
    <location>
        <begin position="197"/>
        <end position="218"/>
    </location>
</feature>
<sequence length="382" mass="41608">MSSHDPMTMKSNDQQSSNLIVNVIARAIGSVGFGLSVVAIGVLWLFPSALGDSKSTTLASLEEVTRRKERETRRRSAPPILGSTRPKPQRISTEPLAKPVIVVPVVVKPNSEVSSIISGNTPRRVYFLEPQTRPKNSRRFSAPPAEPSLTELGVTTPQVPEDVSPRSSSSTLVHVPTPPHYPVTLDPCDEAIESANSDSSSKRSSSTKRSSSLSVTLSGRFKGRWAKRSSVPADPNGSARSSAIVERPAYPEKHRRRSSLGNHPWSTVTKPRPTIDPSPPIARHIDDDQKPPQSESLVSPSSRKVSGTGKLRPSTPQRTQPYAYPYFAEPPDMVSAYKPPTVVNDSLSPEDHDHEKRQKNAQAQASLGIGRKPPRRRVSSVV</sequence>
<dbReference type="AlphaFoldDB" id="A0A9P7V3W2"/>
<feature type="compositionally biased region" description="Basic and acidic residues" evidence="1">
    <location>
        <begin position="63"/>
        <end position="74"/>
    </location>
</feature>
<feature type="compositionally biased region" description="Basic residues" evidence="1">
    <location>
        <begin position="372"/>
        <end position="382"/>
    </location>
</feature>
<feature type="compositionally biased region" description="Polar residues" evidence="1">
    <location>
        <begin position="259"/>
        <end position="269"/>
    </location>
</feature>
<evidence type="ECO:0000313" key="3">
    <source>
        <dbReference type="EMBL" id="KAG7099682.1"/>
    </source>
</evidence>
<keyword evidence="2" id="KW-1133">Transmembrane helix</keyword>
<evidence type="ECO:0000256" key="2">
    <source>
        <dbReference type="SAM" id="Phobius"/>
    </source>
</evidence>
<proteinExistence type="predicted"/>
<keyword evidence="2" id="KW-0472">Membrane</keyword>
<evidence type="ECO:0000256" key="1">
    <source>
        <dbReference type="SAM" id="MobiDB-lite"/>
    </source>
</evidence>
<feature type="region of interest" description="Disordered" evidence="1">
    <location>
        <begin position="129"/>
        <end position="382"/>
    </location>
</feature>
<dbReference type="RefSeq" id="XP_043016152.1">
    <property type="nucleotide sequence ID" value="XM_043147443.1"/>
</dbReference>
<keyword evidence="2" id="KW-0812">Transmembrane</keyword>
<accession>A0A9P7V3W2</accession>
<feature type="compositionally biased region" description="Polar residues" evidence="1">
    <location>
        <begin position="291"/>
        <end position="305"/>
    </location>
</feature>
<dbReference type="OrthoDB" id="3062721at2759"/>
<feature type="region of interest" description="Disordered" evidence="1">
    <location>
        <begin position="60"/>
        <end position="91"/>
    </location>
</feature>